<dbReference type="EMBL" id="JACCBG010000001">
    <property type="protein sequence ID" value="NYD40100.1"/>
    <property type="molecule type" value="Genomic_DNA"/>
</dbReference>
<proteinExistence type="predicted"/>
<gene>
    <name evidence="1" type="ORF">BJZ21_000183</name>
</gene>
<dbReference type="Proteomes" id="UP000535511">
    <property type="component" value="Unassembled WGS sequence"/>
</dbReference>
<name>A0A7Y9E368_9ACTN</name>
<dbReference type="RefSeq" id="WP_179662033.1">
    <property type="nucleotide sequence ID" value="NZ_JACCBG010000001.1"/>
</dbReference>
<reference evidence="1 2" key="1">
    <citation type="submission" date="2020-07" db="EMBL/GenBank/DDBJ databases">
        <title>Sequencing the genomes of 1000 actinobacteria strains.</title>
        <authorList>
            <person name="Klenk H.-P."/>
        </authorList>
    </citation>
    <scope>NUCLEOTIDE SEQUENCE [LARGE SCALE GENOMIC DNA]</scope>
    <source>
        <strain evidence="1 2">DSM 21350</strain>
    </source>
</reference>
<keyword evidence="1" id="KW-0240">DNA-directed RNA polymerase</keyword>
<evidence type="ECO:0000313" key="1">
    <source>
        <dbReference type="EMBL" id="NYD40100.1"/>
    </source>
</evidence>
<accession>A0A7Y9E368</accession>
<comment type="caution">
    <text evidence="1">The sequence shown here is derived from an EMBL/GenBank/DDBJ whole genome shotgun (WGS) entry which is preliminary data.</text>
</comment>
<keyword evidence="2" id="KW-1185">Reference proteome</keyword>
<dbReference type="AlphaFoldDB" id="A0A7Y9E368"/>
<evidence type="ECO:0000313" key="2">
    <source>
        <dbReference type="Proteomes" id="UP000535511"/>
    </source>
</evidence>
<protein>
    <submittedName>
        <fullName evidence="1">DNA-directed RNA polymerase subunit F</fullName>
    </submittedName>
</protein>
<sequence>MPAVPDPELVRRIAVSTGLSPAEAARVVEDVVAYHQEPVEEYVRRRHAHLKAYGARNPEIFARLADELAGRVVAAPDLSERQLRRIVYG</sequence>
<dbReference type="GO" id="GO:0000428">
    <property type="term" value="C:DNA-directed RNA polymerase complex"/>
    <property type="evidence" value="ECO:0007669"/>
    <property type="project" value="UniProtKB-KW"/>
</dbReference>
<organism evidence="1 2">
    <name type="scientific">Nocardioides panaciterrulae</name>
    <dbReference type="NCBI Taxonomy" id="661492"/>
    <lineage>
        <taxon>Bacteria</taxon>
        <taxon>Bacillati</taxon>
        <taxon>Actinomycetota</taxon>
        <taxon>Actinomycetes</taxon>
        <taxon>Propionibacteriales</taxon>
        <taxon>Nocardioidaceae</taxon>
        <taxon>Nocardioides</taxon>
    </lineage>
</organism>
<keyword evidence="1" id="KW-0804">Transcription</keyword>